<evidence type="ECO:0000313" key="1">
    <source>
        <dbReference type="EMBL" id="QMW22725.1"/>
    </source>
</evidence>
<reference evidence="1 2" key="1">
    <citation type="submission" date="2020-07" db="EMBL/GenBank/DDBJ databases">
        <title>Complete genome sequence for Sandaracinobacter sp. M6.</title>
        <authorList>
            <person name="Tang Y."/>
            <person name="Liu Q."/>
            <person name="Guo Z."/>
            <person name="Lei P."/>
            <person name="Huang B."/>
        </authorList>
    </citation>
    <scope>NUCLEOTIDE SEQUENCE [LARGE SCALE GENOMIC DNA]</scope>
    <source>
        <strain evidence="1 2">M6</strain>
    </source>
</reference>
<dbReference type="InterPro" id="IPR045502">
    <property type="entry name" value="DUF6489"/>
</dbReference>
<protein>
    <submittedName>
        <fullName evidence="1">Uncharacterized protein</fullName>
    </submittedName>
</protein>
<dbReference type="Pfam" id="PF20099">
    <property type="entry name" value="DUF6489"/>
    <property type="match status" value="1"/>
</dbReference>
<accession>A0A7G5IH83</accession>
<dbReference type="EMBL" id="CP059851">
    <property type="protein sequence ID" value="QMW22725.1"/>
    <property type="molecule type" value="Genomic_DNA"/>
</dbReference>
<keyword evidence="2" id="KW-1185">Reference proteome</keyword>
<name>A0A7G5IH83_9SPHN</name>
<proteinExistence type="predicted"/>
<organism evidence="1 2">
    <name type="scientific">Sandaracinobacteroides saxicola</name>
    <dbReference type="NCBI Taxonomy" id="2759707"/>
    <lineage>
        <taxon>Bacteria</taxon>
        <taxon>Pseudomonadati</taxon>
        <taxon>Pseudomonadota</taxon>
        <taxon>Alphaproteobacteria</taxon>
        <taxon>Sphingomonadales</taxon>
        <taxon>Sphingosinicellaceae</taxon>
        <taxon>Sandaracinobacteroides</taxon>
    </lineage>
</organism>
<dbReference type="RefSeq" id="WP_182295893.1">
    <property type="nucleotide sequence ID" value="NZ_CP059851.1"/>
</dbReference>
<dbReference type="AlphaFoldDB" id="A0A7G5IH83"/>
<gene>
    <name evidence="1" type="ORF">H3309_15700</name>
</gene>
<sequence length="87" mass="9438">MKITFDIDCTPAEARAFLGLPDVTPLHDAWLARAQALMTEGITPADIDRMTRAWTGGLPGMSEGLEKMQQLFWSAAGMGKKDGGKKD</sequence>
<dbReference type="KEGG" id="sand:H3309_15700"/>
<evidence type="ECO:0000313" key="2">
    <source>
        <dbReference type="Proteomes" id="UP000515292"/>
    </source>
</evidence>
<dbReference type="Proteomes" id="UP000515292">
    <property type="component" value="Chromosome"/>
</dbReference>